<dbReference type="GeneID" id="7171805"/>
<feature type="binding site" evidence="11">
    <location>
        <begin position="230"/>
        <end position="237"/>
    </location>
    <ligand>
        <name>ATP</name>
        <dbReference type="ChEBI" id="CHEBI:30616"/>
    </ligand>
</feature>
<name>B8D5E2_DESA1</name>
<evidence type="ECO:0000313" key="17">
    <source>
        <dbReference type="Proteomes" id="UP000006903"/>
    </source>
</evidence>
<comment type="function">
    <text evidence="11">Component of the A-type ATP synthase that produces ATP from ADP in the presence of a proton gradient across the membrane. The A chain is the catalytic subunit.</text>
</comment>
<dbReference type="Gene3D" id="1.10.1140.10">
    <property type="entry name" value="Bovine Mitochondrial F1-atpase, Atp Synthase Beta Chain, Chain D, domain 3"/>
    <property type="match status" value="1"/>
</dbReference>
<keyword evidence="10 11" id="KW-0066">ATP synthesis</keyword>
<dbReference type="Pfam" id="PF00006">
    <property type="entry name" value="ATP-synt_ab"/>
    <property type="match status" value="1"/>
</dbReference>
<comment type="catalytic activity">
    <reaction evidence="11">
        <text>ATP + H2O + 4 H(+)(in) = ADP + phosphate + 5 H(+)(out)</text>
        <dbReference type="Rhea" id="RHEA:57720"/>
        <dbReference type="ChEBI" id="CHEBI:15377"/>
        <dbReference type="ChEBI" id="CHEBI:15378"/>
        <dbReference type="ChEBI" id="CHEBI:30616"/>
        <dbReference type="ChEBI" id="CHEBI:43474"/>
        <dbReference type="ChEBI" id="CHEBI:456216"/>
        <dbReference type="EC" id="7.1.2.2"/>
    </reaction>
</comment>
<evidence type="ECO:0000259" key="13">
    <source>
        <dbReference type="Pfam" id="PF02874"/>
    </source>
</evidence>
<keyword evidence="4 11" id="KW-0547">Nucleotide-binding</keyword>
<dbReference type="CDD" id="cd18111">
    <property type="entry name" value="ATP-synt_V_A-type_alpha_C"/>
    <property type="match status" value="1"/>
</dbReference>
<dbReference type="FunFam" id="2.40.50.100:FF:000008">
    <property type="entry name" value="V-type proton ATPase catalytic subunit A"/>
    <property type="match status" value="1"/>
</dbReference>
<reference evidence="16 17" key="1">
    <citation type="journal article" date="2009" name="J. Bacteriol.">
        <title>Complete genome sequence of the anaerobic, protein-degrading hyperthermophilic crenarchaeon Desulfurococcus kamchatkensis.</title>
        <authorList>
            <person name="Ravin N.V."/>
            <person name="Mardanov A.V."/>
            <person name="Beletsky A.V."/>
            <person name="Kublanov I.V."/>
            <person name="Kolganova T.V."/>
            <person name="Lebedinsky A.V."/>
            <person name="Chernyh N.A."/>
            <person name="Bonch-Osmolovskaya E.A."/>
            <person name="Skryabin K.G."/>
        </authorList>
    </citation>
    <scope>NUCLEOTIDE SEQUENCE [LARGE SCALE GENOMIC DNA]</scope>
    <source>
        <strain evidence="17">DSM 18924 / JCM 16383 / VKM B-2413 / 1221n</strain>
    </source>
</reference>
<dbReference type="Pfam" id="PF22919">
    <property type="entry name" value="ATP-synt_VA_C"/>
    <property type="match status" value="1"/>
</dbReference>
<dbReference type="AlphaFoldDB" id="B8D5E2"/>
<dbReference type="HAMAP" id="MF_00309">
    <property type="entry name" value="ATP_synth_A_arch"/>
    <property type="match status" value="1"/>
</dbReference>
<comment type="subunit">
    <text evidence="11">Has multiple subunits with at least A(3), B(3), C, D, E, F, H, I and proteolipid K(x).</text>
</comment>
<accession>B8D5E2</accession>
<dbReference type="NCBIfam" id="NF003220">
    <property type="entry name" value="PRK04192.1"/>
    <property type="match status" value="1"/>
</dbReference>
<evidence type="ECO:0000256" key="3">
    <source>
        <dbReference type="ARBA" id="ARBA00022475"/>
    </source>
</evidence>
<dbReference type="InterPro" id="IPR023366">
    <property type="entry name" value="ATP_synth_asu-like_sf"/>
</dbReference>
<keyword evidence="8 11" id="KW-0406">Ion transport</keyword>
<evidence type="ECO:0000256" key="10">
    <source>
        <dbReference type="ARBA" id="ARBA00023310"/>
    </source>
</evidence>
<evidence type="ECO:0000259" key="14">
    <source>
        <dbReference type="Pfam" id="PF16886"/>
    </source>
</evidence>
<evidence type="ECO:0000259" key="12">
    <source>
        <dbReference type="Pfam" id="PF00006"/>
    </source>
</evidence>
<gene>
    <name evidence="11" type="primary">atpA</name>
    <name evidence="16" type="ordered locus">DKAM_0997</name>
</gene>
<dbReference type="InterPro" id="IPR036121">
    <property type="entry name" value="ATPase_F1/V1/A1_a/bsu_N_sf"/>
</dbReference>
<evidence type="ECO:0000256" key="6">
    <source>
        <dbReference type="ARBA" id="ARBA00022840"/>
    </source>
</evidence>
<dbReference type="SUPFAM" id="SSF52540">
    <property type="entry name" value="P-loop containing nucleoside triphosphate hydrolases"/>
    <property type="match status" value="1"/>
</dbReference>
<comment type="similarity">
    <text evidence="1 11">Belongs to the ATPase alpha/beta chains family.</text>
</comment>
<dbReference type="EMBL" id="CP001140">
    <property type="protein sequence ID" value="ACL11323.1"/>
    <property type="molecule type" value="Genomic_DNA"/>
</dbReference>
<dbReference type="Proteomes" id="UP000006903">
    <property type="component" value="Chromosome"/>
</dbReference>
<dbReference type="SUPFAM" id="SSF50615">
    <property type="entry name" value="N-terminal domain of alpha and beta subunits of F1 ATP synthase"/>
    <property type="match status" value="1"/>
</dbReference>
<organism evidence="16 17">
    <name type="scientific">Desulfurococcus amylolyticus (strain DSM 18924 / JCM 16383 / VKM B-2413 / 1221n)</name>
    <name type="common">Desulfurococcus kamchatkensis</name>
    <dbReference type="NCBI Taxonomy" id="490899"/>
    <lineage>
        <taxon>Archaea</taxon>
        <taxon>Thermoproteota</taxon>
        <taxon>Thermoprotei</taxon>
        <taxon>Desulfurococcales</taxon>
        <taxon>Desulfurococcaceae</taxon>
        <taxon>Desulfurococcus</taxon>
    </lineage>
</organism>
<protein>
    <recommendedName>
        <fullName evidence="11">A-type ATP synthase subunit A</fullName>
        <ecNumber evidence="11">7.1.2.2</ecNumber>
    </recommendedName>
</protein>
<dbReference type="STRING" id="490899.DKAM_0997"/>
<keyword evidence="6 11" id="KW-0067">ATP-binding</keyword>
<dbReference type="InterPro" id="IPR024034">
    <property type="entry name" value="ATPase_F1/V1_b/a_C"/>
</dbReference>
<proteinExistence type="inferred from homology"/>
<dbReference type="PANTHER" id="PTHR43607">
    <property type="entry name" value="V-TYPE PROTON ATPASE CATALYTIC SUBUNIT A"/>
    <property type="match status" value="1"/>
</dbReference>
<feature type="domain" description="ATPase F1/V1/A1 complex alpha/beta subunit nucleotide-binding" evidence="12">
    <location>
        <begin position="210"/>
        <end position="433"/>
    </location>
</feature>
<dbReference type="GO" id="GO:0005524">
    <property type="term" value="F:ATP binding"/>
    <property type="evidence" value="ECO:0007669"/>
    <property type="project" value="UniProtKB-UniRule"/>
</dbReference>
<evidence type="ECO:0000256" key="1">
    <source>
        <dbReference type="ARBA" id="ARBA00008936"/>
    </source>
</evidence>
<dbReference type="InterPro" id="IPR000194">
    <property type="entry name" value="ATPase_F1/V1/A1_a/bsu_nucl-bd"/>
</dbReference>
<dbReference type="PROSITE" id="PS00152">
    <property type="entry name" value="ATPASE_ALPHA_BETA"/>
    <property type="match status" value="1"/>
</dbReference>
<comment type="subcellular location">
    <subcellularLocation>
        <location evidence="11">Cell membrane</location>
        <topology evidence="11">Peripheral membrane protein</topology>
    </subcellularLocation>
</comment>
<dbReference type="KEGG" id="dka:DKAM_0997"/>
<keyword evidence="9 11" id="KW-0472">Membrane</keyword>
<dbReference type="GO" id="GO:0046961">
    <property type="term" value="F:proton-transporting ATPase activity, rotational mechanism"/>
    <property type="evidence" value="ECO:0007669"/>
    <property type="project" value="InterPro"/>
</dbReference>
<dbReference type="Pfam" id="PF02874">
    <property type="entry name" value="ATP-synt_ab_N"/>
    <property type="match status" value="1"/>
</dbReference>
<feature type="domain" description="ATPase F1/V1/A1 complex alpha/beta subunit N-terminal" evidence="13">
    <location>
        <begin position="8"/>
        <end position="70"/>
    </location>
</feature>
<dbReference type="RefSeq" id="WP_012608664.1">
    <property type="nucleotide sequence ID" value="NC_011766.1"/>
</dbReference>
<dbReference type="GO" id="GO:0046933">
    <property type="term" value="F:proton-transporting ATP synthase activity, rotational mechanism"/>
    <property type="evidence" value="ECO:0007669"/>
    <property type="project" value="UniProtKB-UniRule"/>
</dbReference>
<evidence type="ECO:0000256" key="7">
    <source>
        <dbReference type="ARBA" id="ARBA00022967"/>
    </source>
</evidence>
<dbReference type="InterPro" id="IPR027417">
    <property type="entry name" value="P-loop_NTPase"/>
</dbReference>
<dbReference type="Gene3D" id="2.40.50.100">
    <property type="match status" value="1"/>
</dbReference>
<evidence type="ECO:0000256" key="8">
    <source>
        <dbReference type="ARBA" id="ARBA00023065"/>
    </source>
</evidence>
<keyword evidence="2 11" id="KW-0813">Transport</keyword>
<evidence type="ECO:0000313" key="16">
    <source>
        <dbReference type="EMBL" id="ACL11323.1"/>
    </source>
</evidence>
<dbReference type="CDD" id="cd18119">
    <property type="entry name" value="ATP-synt_V_A-type_alpha_N"/>
    <property type="match status" value="1"/>
</dbReference>
<dbReference type="InterPro" id="IPR004100">
    <property type="entry name" value="ATPase_F1/V1/A1_a/bsu_N"/>
</dbReference>
<dbReference type="GO" id="GO:0005886">
    <property type="term" value="C:plasma membrane"/>
    <property type="evidence" value="ECO:0007669"/>
    <property type="project" value="UniProtKB-SubCell"/>
</dbReference>
<dbReference type="InterPro" id="IPR055190">
    <property type="entry name" value="ATP-synt_VA_C"/>
</dbReference>
<feature type="domain" description="ATPsynthase alpha/beta subunit barrel-sandwich" evidence="14">
    <location>
        <begin position="111"/>
        <end position="192"/>
    </location>
</feature>
<evidence type="ECO:0000256" key="11">
    <source>
        <dbReference type="HAMAP-Rule" id="MF_00309"/>
    </source>
</evidence>
<dbReference type="Gene3D" id="3.40.50.300">
    <property type="entry name" value="P-loop containing nucleotide triphosphate hydrolases"/>
    <property type="match status" value="1"/>
</dbReference>
<dbReference type="InterPro" id="IPR031686">
    <property type="entry name" value="ATP-synth_a_Xtn"/>
</dbReference>
<dbReference type="FunFam" id="2.40.30.20:FF:000002">
    <property type="entry name" value="V-type proton ATPase catalytic subunit A"/>
    <property type="match status" value="1"/>
</dbReference>
<evidence type="ECO:0000256" key="5">
    <source>
        <dbReference type="ARBA" id="ARBA00022781"/>
    </source>
</evidence>
<feature type="domain" description="ATP synthase A/B type C-terminal" evidence="15">
    <location>
        <begin position="444"/>
        <end position="540"/>
    </location>
</feature>
<dbReference type="CDD" id="cd01134">
    <property type="entry name" value="V_A-ATPase_A"/>
    <property type="match status" value="1"/>
</dbReference>
<keyword evidence="5 11" id="KW-0375">Hydrogen ion transport</keyword>
<dbReference type="GO" id="GO:0042777">
    <property type="term" value="P:proton motive force-driven plasma membrane ATP synthesis"/>
    <property type="evidence" value="ECO:0007669"/>
    <property type="project" value="UniProtKB-UniRule"/>
</dbReference>
<dbReference type="InterPro" id="IPR022878">
    <property type="entry name" value="V-ATPase_asu"/>
</dbReference>
<evidence type="ECO:0000256" key="4">
    <source>
        <dbReference type="ARBA" id="ARBA00022741"/>
    </source>
</evidence>
<keyword evidence="3 11" id="KW-1003">Cell membrane</keyword>
<dbReference type="EC" id="7.1.2.2" evidence="11"/>
<dbReference type="eggNOG" id="arCOG00868">
    <property type="taxonomic scope" value="Archaea"/>
</dbReference>
<evidence type="ECO:0000256" key="9">
    <source>
        <dbReference type="ARBA" id="ARBA00023136"/>
    </source>
</evidence>
<dbReference type="SUPFAM" id="SSF47917">
    <property type="entry name" value="C-terminal domain of alpha and beta subunits of F1 ATP synthase"/>
    <property type="match status" value="1"/>
</dbReference>
<sequence length="584" mass="65616">MSMHKGIIHRVSGPLVVAENVRGVSIYEVIEVGEERLIGEAIGVEGDKAIIQVYEDTTGLKVGDPVYPTGQPLSAELGPGLIKSIFDGIQRPLPVIEALSGIFVRKGVRTTPLPRDKKWHFIPLVKPGDKVVEGDFIGYVNETEVVKHYIMVPPGINGVIEWVASEGDYSIVEPIAKISGKEVSMLQKWPVRRPRPYKEKLEPREPFITGIRVIDFLFPLAKGGKAAVPGGFGTGKTVLLHTVTKWSEADITIYIGCGERGNEMADALNSFIKLIDPKTGKTMMERSIFIANTSNMPVAAREASIFLGITLGEYYRDMGYNILLVADSTSRWAEAMREISGRLEELPGEEGFPAYLASRLAQFYERSGYVKTIGSAERSGSLTIMGAVSPPGADFSEPVTQSTLRLIRALYALDVNLAYRRHYPSINWLTSFSLYIDNVTEWWSKISREYPYLRERFMKILQRETELEELVRLVGADALPVEDRLTLEVARIIREDFLQQDAFSLVDVFSHPVKTVKMATIIDKFYEKALEAIKLGVSFEKIRGMKIRERIARMKHIPFGDNTKEFDSILIEMEEEFKNLREES</sequence>
<dbReference type="Pfam" id="PF16886">
    <property type="entry name" value="ATP-synt_ab_Xtn"/>
    <property type="match status" value="1"/>
</dbReference>
<dbReference type="Gene3D" id="2.40.30.20">
    <property type="match status" value="1"/>
</dbReference>
<dbReference type="HOGENOM" id="CLU_008162_3_1_2"/>
<keyword evidence="7 11" id="KW-1278">Translocase</keyword>
<dbReference type="InterPro" id="IPR020003">
    <property type="entry name" value="ATPase_a/bsu_AS"/>
</dbReference>
<dbReference type="PANTHER" id="PTHR43607:SF1">
    <property type="entry name" value="H(+)-TRANSPORTING TWO-SECTOR ATPASE"/>
    <property type="match status" value="1"/>
</dbReference>
<evidence type="ECO:0000256" key="2">
    <source>
        <dbReference type="ARBA" id="ARBA00022448"/>
    </source>
</evidence>
<evidence type="ECO:0000259" key="15">
    <source>
        <dbReference type="Pfam" id="PF22919"/>
    </source>
</evidence>